<dbReference type="OrthoDB" id="10262538at2759"/>
<dbReference type="InterPro" id="IPR009906">
    <property type="entry name" value="D-Glu_cyclase"/>
</dbReference>
<dbReference type="GO" id="GO:0047820">
    <property type="term" value="F:D-glutamate cyclase activity"/>
    <property type="evidence" value="ECO:0007669"/>
    <property type="project" value="TreeGrafter"/>
</dbReference>
<comment type="similarity">
    <text evidence="1">Belongs to the D-glutamate cyclase family.</text>
</comment>
<dbReference type="AlphaFoldDB" id="A0A438NCD0"/>
<protein>
    <recommendedName>
        <fullName evidence="6">DUF1445 domain protein</fullName>
    </recommendedName>
</protein>
<evidence type="ECO:0000256" key="1">
    <source>
        <dbReference type="ARBA" id="ARBA00007896"/>
    </source>
</evidence>
<dbReference type="GO" id="GO:0006536">
    <property type="term" value="P:glutamate metabolic process"/>
    <property type="evidence" value="ECO:0007669"/>
    <property type="project" value="TreeGrafter"/>
</dbReference>
<evidence type="ECO:0008006" key="6">
    <source>
        <dbReference type="Google" id="ProtNLM"/>
    </source>
</evidence>
<name>A0A438NCD0_EXOME</name>
<feature type="region of interest" description="Disordered" evidence="3">
    <location>
        <begin position="1"/>
        <end position="31"/>
    </location>
</feature>
<proteinExistence type="inferred from homology"/>
<evidence type="ECO:0000313" key="4">
    <source>
        <dbReference type="EMBL" id="RVX73438.1"/>
    </source>
</evidence>
<keyword evidence="2" id="KW-0456">Lyase</keyword>
<dbReference type="Gene3D" id="3.40.1640.10">
    <property type="entry name" value="PSTPO5379-like"/>
    <property type="match status" value="1"/>
</dbReference>
<reference evidence="4 5" key="1">
    <citation type="submission" date="2017-03" db="EMBL/GenBank/DDBJ databases">
        <title>Genomes of endolithic fungi from Antarctica.</title>
        <authorList>
            <person name="Coleine C."/>
            <person name="Masonjones S."/>
            <person name="Stajich J.E."/>
        </authorList>
    </citation>
    <scope>NUCLEOTIDE SEQUENCE [LARGE SCALE GENOMIC DNA]</scope>
    <source>
        <strain evidence="4 5">CCFEE 6314</strain>
    </source>
</reference>
<dbReference type="Gene3D" id="3.30.2040.10">
    <property type="entry name" value="PSTPO5379-like domain"/>
    <property type="match status" value="1"/>
</dbReference>
<gene>
    <name evidence="4" type="ORF">B0A52_03080</name>
</gene>
<feature type="compositionally biased region" description="Polar residues" evidence="3">
    <location>
        <begin position="21"/>
        <end position="31"/>
    </location>
</feature>
<organism evidence="4 5">
    <name type="scientific">Exophiala mesophila</name>
    <name type="common">Black yeast-like fungus</name>
    <dbReference type="NCBI Taxonomy" id="212818"/>
    <lineage>
        <taxon>Eukaryota</taxon>
        <taxon>Fungi</taxon>
        <taxon>Dikarya</taxon>
        <taxon>Ascomycota</taxon>
        <taxon>Pezizomycotina</taxon>
        <taxon>Eurotiomycetes</taxon>
        <taxon>Chaetothyriomycetidae</taxon>
        <taxon>Chaetothyriales</taxon>
        <taxon>Herpotrichiellaceae</taxon>
        <taxon>Exophiala</taxon>
    </lineage>
</organism>
<accession>A0A438NCD0</accession>
<evidence type="ECO:0000313" key="5">
    <source>
        <dbReference type="Proteomes" id="UP000288859"/>
    </source>
</evidence>
<dbReference type="PANTHER" id="PTHR32022">
    <property type="entry name" value="D-GLUTAMATE CYCLASE, MITOCHONDRIAL"/>
    <property type="match status" value="1"/>
</dbReference>
<evidence type="ECO:0000256" key="2">
    <source>
        <dbReference type="ARBA" id="ARBA00023239"/>
    </source>
</evidence>
<dbReference type="VEuPathDB" id="FungiDB:PV10_02787"/>
<dbReference type="EMBL" id="NAJM01000008">
    <property type="protein sequence ID" value="RVX73438.1"/>
    <property type="molecule type" value="Genomic_DNA"/>
</dbReference>
<dbReference type="PANTHER" id="PTHR32022:SF10">
    <property type="entry name" value="D-GLUTAMATE CYCLASE, MITOCHONDRIAL"/>
    <property type="match status" value="1"/>
</dbReference>
<dbReference type="SUPFAM" id="SSF160920">
    <property type="entry name" value="PSTPO5379-like"/>
    <property type="match status" value="1"/>
</dbReference>
<dbReference type="InterPro" id="IPR038021">
    <property type="entry name" value="Putative_hydro-lyase"/>
</dbReference>
<sequence length="321" mass="35067">MPPIAVDNEVGNTGFKAKSVESPQDTQTGQSFRREARAGRFTGQTAGAAPSYVQANLIVLPSEYASDFRLLCQRNPVPCPLLAESKGPGIFHQLKSWTTNLSGEQIANDIDLRNDFPKYMVYEDGKLTKSHCADVEREWTDRHVGFLVGCSFSFEGALAEAGLSPVHVVRKRNVSMYRTNIPLCPAGVFQNSTYIVSMRPYKRKDIDAVRSISRPYVSTHGEPIDWGWDAVARLGIEDLGIPAYGDAPVNMDGSPFVRGSNVEGDDEVVPVFWGCGVTPQEAIQRAGLAGTIMAHAPGHMTVLDIRDWDIIPDVARAGVDS</sequence>
<evidence type="ECO:0000256" key="3">
    <source>
        <dbReference type="SAM" id="MobiDB-lite"/>
    </source>
</evidence>
<dbReference type="Proteomes" id="UP000288859">
    <property type="component" value="Unassembled WGS sequence"/>
</dbReference>
<comment type="caution">
    <text evidence="4">The sequence shown here is derived from an EMBL/GenBank/DDBJ whole genome shotgun (WGS) entry which is preliminary data.</text>
</comment>
<dbReference type="Pfam" id="PF07286">
    <property type="entry name" value="D-Glu_cyclase"/>
    <property type="match status" value="1"/>
</dbReference>
<dbReference type="FunFam" id="3.30.2040.10:FF:000001">
    <property type="entry name" value="D-glutamate cyclase, mitochondrial"/>
    <property type="match status" value="1"/>
</dbReference>